<dbReference type="InterPro" id="IPR009305">
    <property type="entry name" value="Mpo1-like"/>
</dbReference>
<keyword evidence="1" id="KW-1133">Transmembrane helix</keyword>
<dbReference type="PANTHER" id="PTHR34205:SF2">
    <property type="entry name" value="DUF962 DOMAIN-CONTAINING PROTEIN"/>
    <property type="match status" value="1"/>
</dbReference>
<name>A0ABP9EKS6_9GAMM</name>
<evidence type="ECO:0000256" key="1">
    <source>
        <dbReference type="SAM" id="Phobius"/>
    </source>
</evidence>
<keyword evidence="3" id="KW-1185">Reference proteome</keyword>
<accession>A0ABP9EKS6</accession>
<sequence length="120" mass="14359">MAQRFHSYHDFYRYYLLEHQDPRCRRLHYLGSLLVLGLVLDMSLRGDWQHWWWLPLAGYGCAWLGHFLFERNRPATLRYPFYSFVSDWIMLKDWLTNQLDHKLTQAKANAAAQADGRSAP</sequence>
<reference evidence="3" key="1">
    <citation type="journal article" date="2019" name="Int. J. Syst. Evol. Microbiol.">
        <title>The Global Catalogue of Microorganisms (GCM) 10K type strain sequencing project: providing services to taxonomists for standard genome sequencing and annotation.</title>
        <authorList>
            <consortium name="The Broad Institute Genomics Platform"/>
            <consortium name="The Broad Institute Genome Sequencing Center for Infectious Disease"/>
            <person name="Wu L."/>
            <person name="Ma J."/>
        </authorList>
    </citation>
    <scope>NUCLEOTIDE SEQUENCE [LARGE SCALE GENOMIC DNA]</scope>
    <source>
        <strain evidence="3">JCM 18401</strain>
    </source>
</reference>
<protein>
    <submittedName>
        <fullName evidence="2">DUF962 domain-containing protein</fullName>
    </submittedName>
</protein>
<dbReference type="Proteomes" id="UP001499988">
    <property type="component" value="Unassembled WGS sequence"/>
</dbReference>
<feature type="transmembrane region" description="Helical" evidence="1">
    <location>
        <begin position="50"/>
        <end position="69"/>
    </location>
</feature>
<evidence type="ECO:0000313" key="2">
    <source>
        <dbReference type="EMBL" id="GAA4879711.1"/>
    </source>
</evidence>
<dbReference type="Pfam" id="PF06127">
    <property type="entry name" value="Mpo1-like"/>
    <property type="match status" value="1"/>
</dbReference>
<dbReference type="RefSeq" id="WP_345334447.1">
    <property type="nucleotide sequence ID" value="NZ_BAABJZ010000016.1"/>
</dbReference>
<dbReference type="PANTHER" id="PTHR34205">
    <property type="entry name" value="TRANSMEMBRANE PROTEIN"/>
    <property type="match status" value="1"/>
</dbReference>
<organism evidence="2 3">
    <name type="scientific">Ferrimonas pelagia</name>
    <dbReference type="NCBI Taxonomy" id="1177826"/>
    <lineage>
        <taxon>Bacteria</taxon>
        <taxon>Pseudomonadati</taxon>
        <taxon>Pseudomonadota</taxon>
        <taxon>Gammaproteobacteria</taxon>
        <taxon>Alteromonadales</taxon>
        <taxon>Ferrimonadaceae</taxon>
        <taxon>Ferrimonas</taxon>
    </lineage>
</organism>
<evidence type="ECO:0000313" key="3">
    <source>
        <dbReference type="Proteomes" id="UP001499988"/>
    </source>
</evidence>
<keyword evidence="1" id="KW-0472">Membrane</keyword>
<proteinExistence type="predicted"/>
<dbReference type="EMBL" id="BAABJZ010000016">
    <property type="protein sequence ID" value="GAA4879711.1"/>
    <property type="molecule type" value="Genomic_DNA"/>
</dbReference>
<comment type="caution">
    <text evidence="2">The sequence shown here is derived from an EMBL/GenBank/DDBJ whole genome shotgun (WGS) entry which is preliminary data.</text>
</comment>
<keyword evidence="1" id="KW-0812">Transmembrane</keyword>
<gene>
    <name evidence="2" type="ORF">GCM10023333_12250</name>
</gene>